<dbReference type="OrthoDB" id="9790002at2"/>
<dbReference type="InterPro" id="IPR011035">
    <property type="entry name" value="Ribosomal_bL25/Gln-tRNA_synth"/>
</dbReference>
<dbReference type="InterPro" id="IPR029751">
    <property type="entry name" value="Ribosomal_L25_dom"/>
</dbReference>
<keyword evidence="1 5" id="KW-0699">rRNA-binding</keyword>
<proteinExistence type="inferred from homology"/>
<dbReference type="NCBIfam" id="TIGR00731">
    <property type="entry name" value="bL25_bact_ctc"/>
    <property type="match status" value="1"/>
</dbReference>
<dbReference type="InterPro" id="IPR020056">
    <property type="entry name" value="Rbsml_bL25/Gln-tRNA_synth_N"/>
</dbReference>
<comment type="function">
    <text evidence="5">This is one of the proteins that binds to the 5S RNA in the ribosome where it forms part of the central protuberance.</text>
</comment>
<accession>A0A2P8H7P6</accession>
<comment type="subunit">
    <text evidence="5">Part of the 50S ribosomal subunit; part of the 5S rRNA/L5/L18/L25 subcomplex. Contacts the 5S rRNA. Binds to the 5S rRNA independently of L5 and L18.</text>
</comment>
<comment type="caution">
    <text evidence="9">The sequence shown here is derived from an EMBL/GenBank/DDBJ whole genome shotgun (WGS) entry which is preliminary data.</text>
</comment>
<dbReference type="Gene3D" id="2.40.240.10">
    <property type="entry name" value="Ribosomal Protein L25, Chain P"/>
    <property type="match status" value="1"/>
</dbReference>
<evidence type="ECO:0000313" key="9">
    <source>
        <dbReference type="EMBL" id="PSL42255.1"/>
    </source>
</evidence>
<dbReference type="PANTHER" id="PTHR33284">
    <property type="entry name" value="RIBOSOMAL PROTEIN L25/GLN-TRNA SYNTHETASE, ANTI-CODON-BINDING DOMAIN-CONTAINING PROTEIN"/>
    <property type="match status" value="1"/>
</dbReference>
<dbReference type="Pfam" id="PF01386">
    <property type="entry name" value="Ribosomal_L25p"/>
    <property type="match status" value="1"/>
</dbReference>
<evidence type="ECO:0000256" key="5">
    <source>
        <dbReference type="HAMAP-Rule" id="MF_01334"/>
    </source>
</evidence>
<sequence>MAQATPLEANFRNSEDRAEKKRLRREGFVPGVLYGKTTESKAVSVPNVAFIKTMREAGRNGIVELNFDNGAKHKVIVNDVQTDSLKDTYEHIDFFEVDLTQDMDADVTVNLVGEAPGEKEGGVVSHLQFTLSVRALPEEIPEQIEVDISELNIGDSIFVSDLKSDKTFEFNADPEEAVVTVVPADVPVEEELDTDAAAEPELVGDDSAEETTEDNE</sequence>
<dbReference type="GO" id="GO:0006412">
    <property type="term" value="P:translation"/>
    <property type="evidence" value="ECO:0007669"/>
    <property type="project" value="UniProtKB-UniRule"/>
</dbReference>
<keyword evidence="3 5" id="KW-0689">Ribosomal protein</keyword>
<evidence type="ECO:0000256" key="2">
    <source>
        <dbReference type="ARBA" id="ARBA00022884"/>
    </source>
</evidence>
<evidence type="ECO:0000259" key="8">
    <source>
        <dbReference type="Pfam" id="PF14693"/>
    </source>
</evidence>
<feature type="domain" description="Large ribosomal subunit protein bL25 L25" evidence="7">
    <location>
        <begin position="7"/>
        <end position="94"/>
    </location>
</feature>
<dbReference type="CDD" id="cd00495">
    <property type="entry name" value="Ribosomal_L25_TL5_CTC"/>
    <property type="match status" value="1"/>
</dbReference>
<evidence type="ECO:0000256" key="1">
    <source>
        <dbReference type="ARBA" id="ARBA00022730"/>
    </source>
</evidence>
<feature type="region of interest" description="Disordered" evidence="6">
    <location>
        <begin position="1"/>
        <end position="20"/>
    </location>
</feature>
<reference evidence="9 10" key="1">
    <citation type="submission" date="2018-03" db="EMBL/GenBank/DDBJ databases">
        <title>Genomic Encyclopedia of Type Strains, Phase III (KMG-III): the genomes of soil and plant-associated and newly described type strains.</title>
        <authorList>
            <person name="Whitman W."/>
        </authorList>
    </citation>
    <scope>NUCLEOTIDE SEQUENCE [LARGE SCALE GENOMIC DNA]</scope>
    <source>
        <strain evidence="9 10">CGMCC 1.07653</strain>
    </source>
</reference>
<protein>
    <recommendedName>
        <fullName evidence="5">Large ribosomal subunit protein bL25</fullName>
    </recommendedName>
    <alternativeName>
        <fullName evidence="5">General stress protein CTC</fullName>
    </alternativeName>
</protein>
<dbReference type="SUPFAM" id="SSF50715">
    <property type="entry name" value="Ribosomal protein L25-like"/>
    <property type="match status" value="1"/>
</dbReference>
<dbReference type="Pfam" id="PF14693">
    <property type="entry name" value="Ribosomal_TL5_C"/>
    <property type="match status" value="1"/>
</dbReference>
<dbReference type="PANTHER" id="PTHR33284:SF1">
    <property type="entry name" value="RIBOSOMAL PROTEIN L25_GLN-TRNA SYNTHETASE, ANTI-CODON-BINDING DOMAIN-CONTAINING PROTEIN"/>
    <property type="match status" value="1"/>
</dbReference>
<name>A0A2P8H7P6_9BACI</name>
<evidence type="ECO:0000256" key="6">
    <source>
        <dbReference type="SAM" id="MobiDB-lite"/>
    </source>
</evidence>
<dbReference type="GO" id="GO:0008097">
    <property type="term" value="F:5S rRNA binding"/>
    <property type="evidence" value="ECO:0007669"/>
    <property type="project" value="InterPro"/>
</dbReference>
<evidence type="ECO:0000313" key="10">
    <source>
        <dbReference type="Proteomes" id="UP000242310"/>
    </source>
</evidence>
<evidence type="ECO:0000256" key="4">
    <source>
        <dbReference type="ARBA" id="ARBA00023274"/>
    </source>
</evidence>
<comment type="similarity">
    <text evidence="5">Belongs to the bacterial ribosomal protein bL25 family. CTC subfamily.</text>
</comment>
<keyword evidence="4 5" id="KW-0687">Ribonucleoprotein</keyword>
<gene>
    <name evidence="5" type="primary">rplY</name>
    <name evidence="5" type="synonym">ctc</name>
    <name evidence="9" type="ORF">B0H94_11729</name>
</gene>
<dbReference type="GO" id="GO:0003735">
    <property type="term" value="F:structural constituent of ribosome"/>
    <property type="evidence" value="ECO:0007669"/>
    <property type="project" value="InterPro"/>
</dbReference>
<dbReference type="InterPro" id="IPR037121">
    <property type="entry name" value="Ribosomal_bL25_C"/>
</dbReference>
<evidence type="ECO:0000256" key="3">
    <source>
        <dbReference type="ARBA" id="ARBA00022980"/>
    </source>
</evidence>
<keyword evidence="10" id="KW-1185">Reference proteome</keyword>
<dbReference type="Proteomes" id="UP000242310">
    <property type="component" value="Unassembled WGS sequence"/>
</dbReference>
<feature type="region of interest" description="Disordered" evidence="6">
    <location>
        <begin position="187"/>
        <end position="216"/>
    </location>
</feature>
<dbReference type="RefSeq" id="WP_106589836.1">
    <property type="nucleotide sequence ID" value="NZ_PYAV01000017.1"/>
</dbReference>
<feature type="domain" description="Large ribosomal subunit protein bL25 beta" evidence="8">
    <location>
        <begin position="104"/>
        <end position="183"/>
    </location>
</feature>
<dbReference type="InterPro" id="IPR020930">
    <property type="entry name" value="Ribosomal_uL5_bac-type"/>
</dbReference>
<keyword evidence="2 5" id="KW-0694">RNA-binding</keyword>
<dbReference type="HAMAP" id="MF_01334">
    <property type="entry name" value="Ribosomal_bL25_CTC"/>
    <property type="match status" value="1"/>
</dbReference>
<dbReference type="InterPro" id="IPR020057">
    <property type="entry name" value="Ribosomal_bL25_b-dom"/>
</dbReference>
<dbReference type="EMBL" id="PYAV01000017">
    <property type="protein sequence ID" value="PSL42255.1"/>
    <property type="molecule type" value="Genomic_DNA"/>
</dbReference>
<dbReference type="InterPro" id="IPR001021">
    <property type="entry name" value="Ribosomal_bL25_long"/>
</dbReference>
<organism evidence="9 10">
    <name type="scientific">Salsuginibacillus halophilus</name>
    <dbReference type="NCBI Taxonomy" id="517424"/>
    <lineage>
        <taxon>Bacteria</taxon>
        <taxon>Bacillati</taxon>
        <taxon>Bacillota</taxon>
        <taxon>Bacilli</taxon>
        <taxon>Bacillales</taxon>
        <taxon>Bacillaceae</taxon>
        <taxon>Salsuginibacillus</taxon>
    </lineage>
</organism>
<dbReference type="AlphaFoldDB" id="A0A2P8H7P6"/>
<dbReference type="GO" id="GO:0022625">
    <property type="term" value="C:cytosolic large ribosomal subunit"/>
    <property type="evidence" value="ECO:0007669"/>
    <property type="project" value="TreeGrafter"/>
</dbReference>
<dbReference type="Gene3D" id="2.170.120.20">
    <property type="entry name" value="Ribosomal protein L25, beta domain"/>
    <property type="match status" value="1"/>
</dbReference>
<evidence type="ECO:0000259" key="7">
    <source>
        <dbReference type="Pfam" id="PF01386"/>
    </source>
</evidence>
<dbReference type="NCBIfam" id="NF004133">
    <property type="entry name" value="PRK05618.2-4"/>
    <property type="match status" value="1"/>
</dbReference>